<dbReference type="AlphaFoldDB" id="A0A4U0WRV0"/>
<evidence type="ECO:0000259" key="3">
    <source>
        <dbReference type="Pfam" id="PF01408"/>
    </source>
</evidence>
<dbReference type="STRING" id="329884.A0A4U0WRV0"/>
<feature type="domain" description="GFO/IDH/MocA-like oxidoreductase" evidence="4">
    <location>
        <begin position="141"/>
        <end position="262"/>
    </location>
</feature>
<keyword evidence="6" id="KW-1185">Reference proteome</keyword>
<name>A0A4U0WRV0_9PEZI</name>
<dbReference type="EMBL" id="NAJQ01000714">
    <property type="protein sequence ID" value="TKA65677.1"/>
    <property type="molecule type" value="Genomic_DNA"/>
</dbReference>
<dbReference type="Gene3D" id="3.30.360.10">
    <property type="entry name" value="Dihydrodipicolinate Reductase, domain 2"/>
    <property type="match status" value="1"/>
</dbReference>
<dbReference type="GO" id="GO:0005737">
    <property type="term" value="C:cytoplasm"/>
    <property type="evidence" value="ECO:0007669"/>
    <property type="project" value="TreeGrafter"/>
</dbReference>
<dbReference type="GO" id="GO:0000166">
    <property type="term" value="F:nucleotide binding"/>
    <property type="evidence" value="ECO:0007669"/>
    <property type="project" value="InterPro"/>
</dbReference>
<comment type="similarity">
    <text evidence="1">Belongs to the Gfo/Idh/MocA family.</text>
</comment>
<dbReference type="Proteomes" id="UP000309340">
    <property type="component" value="Unassembled WGS sequence"/>
</dbReference>
<proteinExistence type="inferred from homology"/>
<feature type="domain" description="Gfo/Idh/MocA-like oxidoreductase N-terminal" evidence="3">
    <location>
        <begin position="5"/>
        <end position="120"/>
    </location>
</feature>
<dbReference type="Pfam" id="PF01408">
    <property type="entry name" value="GFO_IDH_MocA"/>
    <property type="match status" value="1"/>
</dbReference>
<dbReference type="PANTHER" id="PTHR42840">
    <property type="entry name" value="NAD(P)-BINDING ROSSMANN-FOLD SUPERFAMILY PROTEIN-RELATED"/>
    <property type="match status" value="1"/>
</dbReference>
<dbReference type="OrthoDB" id="446809at2759"/>
<dbReference type="Pfam" id="PF22725">
    <property type="entry name" value="GFO_IDH_MocA_C3"/>
    <property type="match status" value="1"/>
</dbReference>
<dbReference type="SUPFAM" id="SSF51735">
    <property type="entry name" value="NAD(P)-binding Rossmann-fold domains"/>
    <property type="match status" value="1"/>
</dbReference>
<sequence length="360" mass="39967">MDRVQIAVVGLGRMGKRHVHTLIHRTPRAHVVAVCTNQPHEIEWAQQNEEYKTFGIKLYDDYDKMLEQPGLQAVWISTSTDVHSSQTLAAMAKGKHVLCEKPLSTDLEEAQSVIDAAKGYPGLKVMAGFSRRFDASYRDAAVKILQEGAIGSPFMVRSQTCDLLDTTGFFIKYATRNGGIFVDCAIHDIDLTLWYLSDAVPKACWGVGTLQQHPELKASNDVDNAVGIVEFWGGKIAYFHCSRTQAHGHDVSTEVTGTDGKISVNLVPRMNNVVLADKRGMTHEVQPEYWQRFEMAFATEANEFVDAILHNKPVPVPMETGQKVMLIARALQDALWTGEVSRFDEAGKRIEKAATENGHA</sequence>
<comment type="caution">
    <text evidence="5">The sequence shown here is derived from an EMBL/GenBank/DDBJ whole genome shotgun (WGS) entry which is preliminary data.</text>
</comment>
<keyword evidence="2" id="KW-0560">Oxidoreductase</keyword>
<accession>A0A4U0WRV0</accession>
<gene>
    <name evidence="5" type="ORF">B0A55_09761</name>
</gene>
<protein>
    <recommendedName>
        <fullName evidence="7">Gfo/Idh/MocA-like oxidoreductase N-terminal domain-containing protein</fullName>
    </recommendedName>
</protein>
<dbReference type="InterPro" id="IPR000683">
    <property type="entry name" value="Gfo/Idh/MocA-like_OxRdtase_N"/>
</dbReference>
<evidence type="ECO:0000256" key="1">
    <source>
        <dbReference type="ARBA" id="ARBA00010928"/>
    </source>
</evidence>
<evidence type="ECO:0000256" key="2">
    <source>
        <dbReference type="ARBA" id="ARBA00023002"/>
    </source>
</evidence>
<evidence type="ECO:0000259" key="4">
    <source>
        <dbReference type="Pfam" id="PF22725"/>
    </source>
</evidence>
<dbReference type="GO" id="GO:0016491">
    <property type="term" value="F:oxidoreductase activity"/>
    <property type="evidence" value="ECO:0007669"/>
    <property type="project" value="UniProtKB-KW"/>
</dbReference>
<dbReference type="SUPFAM" id="SSF55347">
    <property type="entry name" value="Glyceraldehyde-3-phosphate dehydrogenase-like, C-terminal domain"/>
    <property type="match status" value="1"/>
</dbReference>
<evidence type="ECO:0000313" key="5">
    <source>
        <dbReference type="EMBL" id="TKA65677.1"/>
    </source>
</evidence>
<dbReference type="InterPro" id="IPR055170">
    <property type="entry name" value="GFO_IDH_MocA-like_dom"/>
</dbReference>
<dbReference type="PANTHER" id="PTHR42840:SF3">
    <property type="entry name" value="BINDING ROSSMANN FOLD OXIDOREDUCTASE, PUTATIVE (AFU_ORTHOLOGUE AFUA_2G10240)-RELATED"/>
    <property type="match status" value="1"/>
</dbReference>
<dbReference type="InterPro" id="IPR036291">
    <property type="entry name" value="NAD(P)-bd_dom_sf"/>
</dbReference>
<dbReference type="Gene3D" id="3.40.50.720">
    <property type="entry name" value="NAD(P)-binding Rossmann-like Domain"/>
    <property type="match status" value="1"/>
</dbReference>
<evidence type="ECO:0000313" key="6">
    <source>
        <dbReference type="Proteomes" id="UP000309340"/>
    </source>
</evidence>
<reference evidence="5 6" key="1">
    <citation type="submission" date="2017-03" db="EMBL/GenBank/DDBJ databases">
        <title>Genomes of endolithic fungi from Antarctica.</title>
        <authorList>
            <person name="Coleine C."/>
            <person name="Masonjones S."/>
            <person name="Stajich J.E."/>
        </authorList>
    </citation>
    <scope>NUCLEOTIDE SEQUENCE [LARGE SCALE GENOMIC DNA]</scope>
    <source>
        <strain evidence="5 6">CCFEE 5184</strain>
    </source>
</reference>
<evidence type="ECO:0008006" key="7">
    <source>
        <dbReference type="Google" id="ProtNLM"/>
    </source>
</evidence>
<organism evidence="5 6">
    <name type="scientific">Friedmanniomyces simplex</name>
    <dbReference type="NCBI Taxonomy" id="329884"/>
    <lineage>
        <taxon>Eukaryota</taxon>
        <taxon>Fungi</taxon>
        <taxon>Dikarya</taxon>
        <taxon>Ascomycota</taxon>
        <taxon>Pezizomycotina</taxon>
        <taxon>Dothideomycetes</taxon>
        <taxon>Dothideomycetidae</taxon>
        <taxon>Mycosphaerellales</taxon>
        <taxon>Teratosphaeriaceae</taxon>
        <taxon>Friedmanniomyces</taxon>
    </lineage>
</organism>
<dbReference type="GO" id="GO:0006740">
    <property type="term" value="P:NADPH regeneration"/>
    <property type="evidence" value="ECO:0007669"/>
    <property type="project" value="TreeGrafter"/>
</dbReference>